<evidence type="ECO:0000256" key="5">
    <source>
        <dbReference type="ARBA" id="ARBA00023180"/>
    </source>
</evidence>
<dbReference type="PROSITE" id="PS00941">
    <property type="entry name" value="CARBOXYLESTERASE_B_2"/>
    <property type="match status" value="1"/>
</dbReference>
<dbReference type="Proteomes" id="UP000801492">
    <property type="component" value="Unassembled WGS sequence"/>
</dbReference>
<dbReference type="AlphaFoldDB" id="A0A8K0CY90"/>
<dbReference type="PANTHER" id="PTHR43142:SF1">
    <property type="entry name" value="CARBOXYLIC ESTER HYDROLASE"/>
    <property type="match status" value="1"/>
</dbReference>
<dbReference type="PANTHER" id="PTHR43142">
    <property type="entry name" value="CARBOXYLIC ESTER HYDROLASE"/>
    <property type="match status" value="1"/>
</dbReference>
<keyword evidence="2" id="KW-0719">Serine esterase</keyword>
<keyword evidence="4" id="KW-1015">Disulfide bond</keyword>
<reference evidence="8" key="1">
    <citation type="submission" date="2019-08" db="EMBL/GenBank/DDBJ databases">
        <title>The genome of the North American firefly Photinus pyralis.</title>
        <authorList>
            <consortium name="Photinus pyralis genome working group"/>
            <person name="Fallon T.R."/>
            <person name="Sander Lower S.E."/>
            <person name="Weng J.-K."/>
        </authorList>
    </citation>
    <scope>NUCLEOTIDE SEQUENCE</scope>
    <source>
        <strain evidence="8">TRF0915ILg1</strain>
        <tissue evidence="8">Whole body</tissue>
    </source>
</reference>
<proteinExistence type="inferred from homology"/>
<dbReference type="Gene3D" id="3.40.50.1820">
    <property type="entry name" value="alpha/beta hydrolase"/>
    <property type="match status" value="1"/>
</dbReference>
<dbReference type="Pfam" id="PF00135">
    <property type="entry name" value="COesterase"/>
    <property type="match status" value="1"/>
</dbReference>
<dbReference type="OrthoDB" id="19653at2759"/>
<evidence type="ECO:0000256" key="4">
    <source>
        <dbReference type="ARBA" id="ARBA00023157"/>
    </source>
</evidence>
<comment type="caution">
    <text evidence="8">The sequence shown here is derived from an EMBL/GenBank/DDBJ whole genome shotgun (WGS) entry which is preliminary data.</text>
</comment>
<keyword evidence="5" id="KW-0325">Glycoprotein</keyword>
<keyword evidence="3 6" id="KW-0378">Hydrolase</keyword>
<name>A0A8K0CY90_IGNLU</name>
<dbReference type="InterPro" id="IPR029058">
    <property type="entry name" value="AB_hydrolase_fold"/>
</dbReference>
<accession>A0A8K0CY90</accession>
<evidence type="ECO:0000256" key="6">
    <source>
        <dbReference type="RuleBase" id="RU361235"/>
    </source>
</evidence>
<gene>
    <name evidence="8" type="ORF">ILUMI_13585</name>
</gene>
<feature type="domain" description="Carboxylesterase type B" evidence="7">
    <location>
        <begin position="8"/>
        <end position="453"/>
    </location>
</feature>
<evidence type="ECO:0000313" key="8">
    <source>
        <dbReference type="EMBL" id="KAF2892582.1"/>
    </source>
</evidence>
<comment type="similarity">
    <text evidence="1 6">Belongs to the type-B carboxylesterase/lipase family.</text>
</comment>
<sequence length="466" mass="51550">MIFQNLIGSEDCLFLNVYTPELPSGGASLKPVMVWIHGGGFTTGSGNSDAYGPGFIISEDVVVVTINYRLGFLGFLSMEDASLGVSGNAGLKDQVMALRWIQKNISHFGGDPNNVTIFGESAGGASVHYLMLSPMAKGLFHRAIAQSGSALGCWARGQKSAPLIATALGLDTTSEKEILKVLQEMPVEKIFEMQEKVPDPFIPSEIRPFGPVVEASTKEPTFLSEEPIDLISSGRFNQVPLMIGYTSREGMLSEIITKNRYGEVRLITDFERAVPYMLNMPKGSEMSKKVAERIKRYFYGDSEPSLDNIDQYYLLQTDNFFLRSIQCTVKHHAATSPAPVYLYRMSIQSTLNFFKILSHVKAPGVCHADDIGYLFHNALTPPVRPGSIEDEALRRFVKLWTNFARNGDPNPIKKDSLINVTWKPAEKDQLHFLDIGENLTVGANPEAGRMAFWDEIYSLSPTSSKL</sequence>
<evidence type="ECO:0000256" key="3">
    <source>
        <dbReference type="ARBA" id="ARBA00022801"/>
    </source>
</evidence>
<organism evidence="8 9">
    <name type="scientific">Ignelater luminosus</name>
    <name type="common">Cucubano</name>
    <name type="synonym">Pyrophorus luminosus</name>
    <dbReference type="NCBI Taxonomy" id="2038154"/>
    <lineage>
        <taxon>Eukaryota</taxon>
        <taxon>Metazoa</taxon>
        <taxon>Ecdysozoa</taxon>
        <taxon>Arthropoda</taxon>
        <taxon>Hexapoda</taxon>
        <taxon>Insecta</taxon>
        <taxon>Pterygota</taxon>
        <taxon>Neoptera</taxon>
        <taxon>Endopterygota</taxon>
        <taxon>Coleoptera</taxon>
        <taxon>Polyphaga</taxon>
        <taxon>Elateriformia</taxon>
        <taxon>Elateroidea</taxon>
        <taxon>Elateridae</taxon>
        <taxon>Agrypninae</taxon>
        <taxon>Pyrophorini</taxon>
        <taxon>Ignelater</taxon>
    </lineage>
</organism>
<dbReference type="InterPro" id="IPR002018">
    <property type="entry name" value="CarbesteraseB"/>
</dbReference>
<dbReference type="InterPro" id="IPR019819">
    <property type="entry name" value="Carboxylesterase_B_CS"/>
</dbReference>
<evidence type="ECO:0000256" key="2">
    <source>
        <dbReference type="ARBA" id="ARBA00022487"/>
    </source>
</evidence>
<dbReference type="EC" id="3.1.1.-" evidence="6"/>
<dbReference type="SUPFAM" id="SSF53474">
    <property type="entry name" value="alpha/beta-Hydrolases"/>
    <property type="match status" value="1"/>
</dbReference>
<keyword evidence="9" id="KW-1185">Reference proteome</keyword>
<evidence type="ECO:0000313" key="9">
    <source>
        <dbReference type="Proteomes" id="UP000801492"/>
    </source>
</evidence>
<dbReference type="PROSITE" id="PS00122">
    <property type="entry name" value="CARBOXYLESTERASE_B_1"/>
    <property type="match status" value="1"/>
</dbReference>
<evidence type="ECO:0000259" key="7">
    <source>
        <dbReference type="Pfam" id="PF00135"/>
    </source>
</evidence>
<protein>
    <recommendedName>
        <fullName evidence="6">Carboxylic ester hydrolase</fullName>
        <ecNumber evidence="6">3.1.1.-</ecNumber>
    </recommendedName>
</protein>
<dbReference type="EMBL" id="VTPC01008661">
    <property type="protein sequence ID" value="KAF2892582.1"/>
    <property type="molecule type" value="Genomic_DNA"/>
</dbReference>
<dbReference type="InterPro" id="IPR019826">
    <property type="entry name" value="Carboxylesterase_B_AS"/>
</dbReference>
<dbReference type="GO" id="GO:0052689">
    <property type="term" value="F:carboxylic ester hydrolase activity"/>
    <property type="evidence" value="ECO:0007669"/>
    <property type="project" value="UniProtKB-KW"/>
</dbReference>
<evidence type="ECO:0000256" key="1">
    <source>
        <dbReference type="ARBA" id="ARBA00005964"/>
    </source>
</evidence>